<dbReference type="Pfam" id="PF12899">
    <property type="entry name" value="Glyco_hydro_100"/>
    <property type="match status" value="1"/>
</dbReference>
<name>A0A103YEU4_CYNCS</name>
<evidence type="ECO:0000256" key="1">
    <source>
        <dbReference type="ARBA" id="ARBA00022801"/>
    </source>
</evidence>
<evidence type="ECO:0000313" key="5">
    <source>
        <dbReference type="Proteomes" id="UP000243975"/>
    </source>
</evidence>
<dbReference type="GO" id="GO:0033926">
    <property type="term" value="F:endo-alpha-N-acetylgalactosaminidase activity"/>
    <property type="evidence" value="ECO:0007669"/>
    <property type="project" value="InterPro"/>
</dbReference>
<keyword evidence="5" id="KW-1185">Reference proteome</keyword>
<dbReference type="PANTHER" id="PTHR31916">
    <property type="match status" value="1"/>
</dbReference>
<proteinExistence type="predicted"/>
<dbReference type="AlphaFoldDB" id="A0A103YEU4"/>
<organism evidence="4 5">
    <name type="scientific">Cynara cardunculus var. scolymus</name>
    <name type="common">Globe artichoke</name>
    <name type="synonym">Cynara scolymus</name>
    <dbReference type="NCBI Taxonomy" id="59895"/>
    <lineage>
        <taxon>Eukaryota</taxon>
        <taxon>Viridiplantae</taxon>
        <taxon>Streptophyta</taxon>
        <taxon>Embryophyta</taxon>
        <taxon>Tracheophyta</taxon>
        <taxon>Spermatophyta</taxon>
        <taxon>Magnoliopsida</taxon>
        <taxon>eudicotyledons</taxon>
        <taxon>Gunneridae</taxon>
        <taxon>Pentapetalae</taxon>
        <taxon>asterids</taxon>
        <taxon>campanulids</taxon>
        <taxon>Asterales</taxon>
        <taxon>Asteraceae</taxon>
        <taxon>Carduoideae</taxon>
        <taxon>Cardueae</taxon>
        <taxon>Carduinae</taxon>
        <taxon>Cynara</taxon>
    </lineage>
</organism>
<reference evidence="4 5" key="1">
    <citation type="journal article" date="2016" name="Sci. Rep.">
        <title>The genome sequence of the outbreeding globe artichoke constructed de novo incorporating a phase-aware low-pass sequencing strategy of F1 progeny.</title>
        <authorList>
            <person name="Scaglione D."/>
            <person name="Reyes-Chin-Wo S."/>
            <person name="Acquadro A."/>
            <person name="Froenicke L."/>
            <person name="Portis E."/>
            <person name="Beitel C."/>
            <person name="Tirone M."/>
            <person name="Mauro R."/>
            <person name="Lo Monaco A."/>
            <person name="Mauromicale G."/>
            <person name="Faccioli P."/>
            <person name="Cattivelli L."/>
            <person name="Rieseberg L."/>
            <person name="Michelmore R."/>
            <person name="Lanteri S."/>
        </authorList>
    </citation>
    <scope>NUCLEOTIDE SEQUENCE [LARGE SCALE GENOMIC DNA]</scope>
    <source>
        <strain evidence="4">2C</strain>
    </source>
</reference>
<evidence type="ECO:0000256" key="2">
    <source>
        <dbReference type="ARBA" id="ARBA00023277"/>
    </source>
</evidence>
<dbReference type="Proteomes" id="UP000243975">
    <property type="component" value="Unassembled WGS sequence"/>
</dbReference>
<dbReference type="EMBL" id="LEKV01001488">
    <property type="protein sequence ID" value="KVI07790.1"/>
    <property type="molecule type" value="Genomic_DNA"/>
</dbReference>
<protein>
    <submittedName>
        <fullName evidence="4">Glycosyl hydrolase family 100</fullName>
    </submittedName>
</protein>
<dbReference type="GO" id="GO:0005987">
    <property type="term" value="P:sucrose catabolic process"/>
    <property type="evidence" value="ECO:0007669"/>
    <property type="project" value="TreeGrafter"/>
</dbReference>
<gene>
    <name evidence="4" type="ORF">Ccrd_013850</name>
</gene>
<keyword evidence="2" id="KW-0119">Carbohydrate metabolism</keyword>
<dbReference type="GO" id="GO:0004575">
    <property type="term" value="F:sucrose alpha-glucosidase activity"/>
    <property type="evidence" value="ECO:0007669"/>
    <property type="project" value="TreeGrafter"/>
</dbReference>
<keyword evidence="1 4" id="KW-0378">Hydrolase</keyword>
<accession>A0A103YEU4</accession>
<evidence type="ECO:0000313" key="4">
    <source>
        <dbReference type="EMBL" id="KVI07790.1"/>
    </source>
</evidence>
<dbReference type="PANTHER" id="PTHR31916:SF42">
    <property type="entry name" value="ALKALINE_NEUTRAL INVERTASE"/>
    <property type="match status" value="1"/>
</dbReference>
<dbReference type="STRING" id="59895.A0A103YEU4"/>
<evidence type="ECO:0000256" key="3">
    <source>
        <dbReference type="ARBA" id="ARBA00023295"/>
    </source>
</evidence>
<dbReference type="InterPro" id="IPR024746">
    <property type="entry name" value="Glyco_hydro_100"/>
</dbReference>
<sequence length="113" mass="13103">MRRYFWLDIKQLNDIYRYKRKEYSHTAVNKFNAIPDSLCGVYFIGNVSPAKMDFRWFCLGDCMAILSSLVTPKQSSGYSGSYRMTLARTCQRNVAKDLLSGDGKSRMENCDRM</sequence>
<keyword evidence="3" id="KW-0326">Glycosidase</keyword>
<dbReference type="Gramene" id="KVI07790">
    <property type="protein sequence ID" value="KVI07790"/>
    <property type="gene ID" value="Ccrd_013850"/>
</dbReference>
<comment type="caution">
    <text evidence="4">The sequence shown here is derived from an EMBL/GenBank/DDBJ whole genome shotgun (WGS) entry which is preliminary data.</text>
</comment>